<protein>
    <recommendedName>
        <fullName evidence="2">Biotin transporter</fullName>
    </recommendedName>
</protein>
<dbReference type="GO" id="GO:0005886">
    <property type="term" value="C:plasma membrane"/>
    <property type="evidence" value="ECO:0007669"/>
    <property type="project" value="UniProtKB-SubCell"/>
</dbReference>
<feature type="transmembrane region" description="Helical" evidence="3">
    <location>
        <begin position="172"/>
        <end position="201"/>
    </location>
</feature>
<feature type="transmembrane region" description="Helical" evidence="3">
    <location>
        <begin position="31"/>
        <end position="53"/>
    </location>
</feature>
<dbReference type="PANTHER" id="PTHR34295">
    <property type="entry name" value="BIOTIN TRANSPORTER BIOY"/>
    <property type="match status" value="1"/>
</dbReference>
<feature type="transmembrane region" description="Helical" evidence="3">
    <location>
        <begin position="107"/>
        <end position="129"/>
    </location>
</feature>
<accession>C0G4P8</accession>
<evidence type="ECO:0000256" key="3">
    <source>
        <dbReference type="SAM" id="Phobius"/>
    </source>
</evidence>
<dbReference type="Proteomes" id="UP000003678">
    <property type="component" value="Unassembled WGS sequence"/>
</dbReference>
<dbReference type="AlphaFoldDB" id="C0G4P8"/>
<keyword evidence="3" id="KW-1133">Transmembrane helix</keyword>
<gene>
    <name evidence="4" type="ORF">BCETI_1000674</name>
</gene>
<keyword evidence="2" id="KW-0813">Transport</keyword>
<comment type="caution">
    <text evidence="4">The sequence shown here is derived from an EMBL/GenBank/DDBJ whole genome shotgun (WGS) entry which is preliminary data.</text>
</comment>
<evidence type="ECO:0000256" key="2">
    <source>
        <dbReference type="PIRNR" id="PIRNR016661"/>
    </source>
</evidence>
<dbReference type="PIRSF" id="PIRSF016661">
    <property type="entry name" value="BioY"/>
    <property type="match status" value="1"/>
</dbReference>
<name>C0G4P8_9HYPH</name>
<dbReference type="Pfam" id="PF02632">
    <property type="entry name" value="BioY"/>
    <property type="match status" value="1"/>
</dbReference>
<evidence type="ECO:0000313" key="4">
    <source>
        <dbReference type="EMBL" id="EEH15713.1"/>
    </source>
</evidence>
<keyword evidence="2 3" id="KW-0472">Membrane</keyword>
<evidence type="ECO:0000313" key="5">
    <source>
        <dbReference type="Proteomes" id="UP000003678"/>
    </source>
</evidence>
<feature type="transmembrane region" description="Helical" evidence="3">
    <location>
        <begin position="141"/>
        <end position="166"/>
    </location>
</feature>
<proteinExistence type="inferred from homology"/>
<dbReference type="Gene3D" id="1.10.1760.20">
    <property type="match status" value="1"/>
</dbReference>
<dbReference type="GO" id="GO:0015225">
    <property type="term" value="F:biotin transmembrane transporter activity"/>
    <property type="evidence" value="ECO:0007669"/>
    <property type="project" value="UniProtKB-UniRule"/>
</dbReference>
<dbReference type="PANTHER" id="PTHR34295:SF1">
    <property type="entry name" value="BIOTIN TRANSPORTER BIOY"/>
    <property type="match status" value="1"/>
</dbReference>
<dbReference type="InterPro" id="IPR003784">
    <property type="entry name" value="BioY"/>
</dbReference>
<organism evidence="4 5">
    <name type="scientific">Brucella ceti str. Cudo</name>
    <dbReference type="NCBI Taxonomy" id="595497"/>
    <lineage>
        <taxon>Bacteria</taxon>
        <taxon>Pseudomonadati</taxon>
        <taxon>Pseudomonadota</taxon>
        <taxon>Alphaproteobacteria</taxon>
        <taxon>Hyphomicrobiales</taxon>
        <taxon>Brucellaceae</taxon>
        <taxon>Brucella/Ochrobactrum group</taxon>
        <taxon>Brucella</taxon>
    </lineage>
</organism>
<keyword evidence="2" id="KW-1003">Cell membrane</keyword>
<dbReference type="EMBL" id="ACJD01000001">
    <property type="protein sequence ID" value="EEH15713.1"/>
    <property type="molecule type" value="Genomic_DNA"/>
</dbReference>
<sequence length="203" mass="21137">MESAMPQRAKSRVAAAALIADYLPLGQLSRAFWFVSLALVGTAILTLSAKIKVDLVYVNVTMQTFAVFAIAALYGSRLAVATVALYLLEGALGMPVFTGTPEKGIGLAYMVGPTGGYLLSYLAAAWIVGRAADKGLARNPFALGGVMLLAEAVILVMGAGWMAYLFGFEKGIAFGFGIFIVGDLVKLALAAIGVPAVTALVKR</sequence>
<comment type="similarity">
    <text evidence="1 2">Belongs to the BioY family.</text>
</comment>
<comment type="subcellular location">
    <subcellularLocation>
        <location evidence="2">Cell membrane</location>
        <topology evidence="2">Multi-pass membrane protein</topology>
    </subcellularLocation>
</comment>
<evidence type="ECO:0000256" key="1">
    <source>
        <dbReference type="ARBA" id="ARBA00010692"/>
    </source>
</evidence>
<reference evidence="4 5" key="1">
    <citation type="submission" date="2009-03" db="EMBL/GenBank/DDBJ databases">
        <authorList>
            <person name="Setubal J.C."/>
            <person name="Boyle S."/>
            <person name="Crasta O.R."/>
            <person name="Gillespie J.J."/>
            <person name="Kenyon R.W."/>
            <person name="Lu J."/>
            <person name="Mane S."/>
            <person name="Nagrani S."/>
            <person name="Shallom J.M."/>
            <person name="Shallom S."/>
            <person name="Shukla M."/>
            <person name="Snyder E.E."/>
            <person name="Sobral B.W."/>
            <person name="Wattam A.R."/>
            <person name="Will R."/>
            <person name="Williams K."/>
            <person name="Yoo H."/>
            <person name="Bruce D.H."/>
            <person name="Detter C."/>
            <person name="Munk C."/>
            <person name="Brettin T.S."/>
            <person name="Ficht T."/>
        </authorList>
    </citation>
    <scope>NUCLEOTIDE SEQUENCE [LARGE SCALE GENOMIC DNA]</scope>
    <source>
        <strain evidence="4 5">Cudo</strain>
    </source>
</reference>
<keyword evidence="3" id="KW-0812">Transmembrane</keyword>
<feature type="transmembrane region" description="Helical" evidence="3">
    <location>
        <begin position="65"/>
        <end position="87"/>
    </location>
</feature>